<proteinExistence type="predicted"/>
<evidence type="ECO:0000313" key="1">
    <source>
        <dbReference type="EMBL" id="PZX11323.1"/>
    </source>
</evidence>
<reference evidence="1 2" key="1">
    <citation type="submission" date="2018-06" db="EMBL/GenBank/DDBJ databases">
        <title>Genomic Encyclopedia of Archaeal and Bacterial Type Strains, Phase II (KMG-II): from individual species to whole genera.</title>
        <authorList>
            <person name="Goeker M."/>
        </authorList>
    </citation>
    <scope>NUCLEOTIDE SEQUENCE [LARGE SCALE GENOMIC DNA]</scope>
    <source>
        <strain evidence="1 2">DSM 6779</strain>
    </source>
</reference>
<dbReference type="AlphaFoldDB" id="A0A2W7MUV6"/>
<accession>A0A2W7MUV6</accession>
<dbReference type="Gene3D" id="2.40.50.1020">
    <property type="entry name" value="LytTr DNA-binding domain"/>
    <property type="match status" value="1"/>
</dbReference>
<sequence length="273" mass="32115">MTLSKEIQITSKNGAVYKIFLFNIFYIEIITRDKRIIHLSRPIDNVESIESHGRICNSGLLFHSLGLGSDHFIQTHQKYIIPKFRAIGRDAKWRYLHIKTTVTTHSPTPNEMFRTKELPIGAAYLKNVKEFFFNDDSRVMFRNKPDKDVDVEHVYVFIDSITHIASNNASYKRTIYLDSPISYIHNCYEIVEHSNKPLASYINHLSTYPIHFRVHQSYIVNFLSVISRDKHWKYLVIRAFDSEHKEKTKIHIPIGRSFKEEVKKLFENIAIDE</sequence>
<evidence type="ECO:0008006" key="3">
    <source>
        <dbReference type="Google" id="ProtNLM"/>
    </source>
</evidence>
<dbReference type="Proteomes" id="UP000249239">
    <property type="component" value="Unassembled WGS sequence"/>
</dbReference>
<comment type="caution">
    <text evidence="1">The sequence shown here is derived from an EMBL/GenBank/DDBJ whole genome shotgun (WGS) entry which is preliminary data.</text>
</comment>
<dbReference type="EMBL" id="QKZK01000040">
    <property type="protein sequence ID" value="PZX11323.1"/>
    <property type="molecule type" value="Genomic_DNA"/>
</dbReference>
<protein>
    <recommendedName>
        <fullName evidence="3">LytTr DNA-binding domain-containing protein</fullName>
    </recommendedName>
</protein>
<dbReference type="RefSeq" id="WP_111446933.1">
    <property type="nucleotide sequence ID" value="NZ_QKZK01000040.1"/>
</dbReference>
<dbReference type="OrthoDB" id="1118393at2"/>
<gene>
    <name evidence="1" type="ORF">LX69_03130</name>
</gene>
<keyword evidence="2" id="KW-1185">Reference proteome</keyword>
<organism evidence="1 2">
    <name type="scientific">Breznakibacter xylanolyticus</name>
    <dbReference type="NCBI Taxonomy" id="990"/>
    <lineage>
        <taxon>Bacteria</taxon>
        <taxon>Pseudomonadati</taxon>
        <taxon>Bacteroidota</taxon>
        <taxon>Bacteroidia</taxon>
        <taxon>Marinilabiliales</taxon>
        <taxon>Marinilabiliaceae</taxon>
        <taxon>Breznakibacter</taxon>
    </lineage>
</organism>
<evidence type="ECO:0000313" key="2">
    <source>
        <dbReference type="Proteomes" id="UP000249239"/>
    </source>
</evidence>
<name>A0A2W7MUV6_9BACT</name>